<dbReference type="AlphaFoldDB" id="A0A382XNT6"/>
<proteinExistence type="predicted"/>
<dbReference type="PROSITE" id="PS00150">
    <property type="entry name" value="ACYLPHOSPHATASE_1"/>
    <property type="match status" value="1"/>
</dbReference>
<protein>
    <recommendedName>
        <fullName evidence="1">Acylphosphatase-like domain-containing protein</fullName>
    </recommendedName>
</protein>
<reference evidence="2" key="1">
    <citation type="submission" date="2018-05" db="EMBL/GenBank/DDBJ databases">
        <authorList>
            <person name="Lanie J.A."/>
            <person name="Ng W.-L."/>
            <person name="Kazmierczak K.M."/>
            <person name="Andrzejewski T.M."/>
            <person name="Davidsen T.M."/>
            <person name="Wayne K.J."/>
            <person name="Tettelin H."/>
            <person name="Glass J.I."/>
            <person name="Rusch D."/>
            <person name="Podicherti R."/>
            <person name="Tsui H.-C.T."/>
            <person name="Winkler M.E."/>
        </authorList>
    </citation>
    <scope>NUCLEOTIDE SEQUENCE</scope>
</reference>
<sequence>MKGIRTYITLNTIDIFMNFNETKTYSLIIKGKVQGVGFRHWFSNLAISLGLSGYIQNKESKDEVEAIVQGEMKNILTITEKSKMGPELALVEGVIPNNIISNVTYSGFIVKY</sequence>
<dbReference type="Pfam" id="PF00708">
    <property type="entry name" value="Acylphosphatase"/>
    <property type="match status" value="1"/>
</dbReference>
<feature type="domain" description="Acylphosphatase-like" evidence="1">
    <location>
        <begin position="24"/>
        <end position="112"/>
    </location>
</feature>
<dbReference type="InterPro" id="IPR020456">
    <property type="entry name" value="Acylphosphatase"/>
</dbReference>
<dbReference type="PANTHER" id="PTHR47268:SF4">
    <property type="entry name" value="ACYLPHOSPHATASE"/>
    <property type="match status" value="1"/>
</dbReference>
<dbReference type="EMBL" id="UINC01169118">
    <property type="protein sequence ID" value="SVD72499.1"/>
    <property type="molecule type" value="Genomic_DNA"/>
</dbReference>
<dbReference type="PROSITE" id="PS51160">
    <property type="entry name" value="ACYLPHOSPHATASE_3"/>
    <property type="match status" value="1"/>
</dbReference>
<evidence type="ECO:0000313" key="2">
    <source>
        <dbReference type="EMBL" id="SVD72499.1"/>
    </source>
</evidence>
<gene>
    <name evidence="2" type="ORF">METZ01_LOCUS425353</name>
</gene>
<name>A0A382XNT6_9ZZZZ</name>
<evidence type="ECO:0000259" key="1">
    <source>
        <dbReference type="PROSITE" id="PS51160"/>
    </source>
</evidence>
<dbReference type="InterPro" id="IPR017968">
    <property type="entry name" value="Acylphosphatase_CS"/>
</dbReference>
<dbReference type="GO" id="GO:0003998">
    <property type="term" value="F:acylphosphatase activity"/>
    <property type="evidence" value="ECO:0007669"/>
    <property type="project" value="InterPro"/>
</dbReference>
<dbReference type="InterPro" id="IPR001792">
    <property type="entry name" value="Acylphosphatase-like_dom"/>
</dbReference>
<dbReference type="InterPro" id="IPR036046">
    <property type="entry name" value="Acylphosphatase-like_dom_sf"/>
</dbReference>
<accession>A0A382XNT6</accession>
<dbReference type="PANTHER" id="PTHR47268">
    <property type="entry name" value="ACYLPHOSPHATASE"/>
    <property type="match status" value="1"/>
</dbReference>
<dbReference type="Gene3D" id="3.30.70.100">
    <property type="match status" value="1"/>
</dbReference>
<dbReference type="SUPFAM" id="SSF54975">
    <property type="entry name" value="Acylphosphatase/BLUF domain-like"/>
    <property type="match status" value="1"/>
</dbReference>
<organism evidence="2">
    <name type="scientific">marine metagenome</name>
    <dbReference type="NCBI Taxonomy" id="408172"/>
    <lineage>
        <taxon>unclassified sequences</taxon>
        <taxon>metagenomes</taxon>
        <taxon>ecological metagenomes</taxon>
    </lineage>
</organism>